<accession>A0A382EQF8</accession>
<dbReference type="Gene3D" id="3.30.830.10">
    <property type="entry name" value="Metalloenzyme, LuxS/M16 peptidase-like"/>
    <property type="match status" value="1"/>
</dbReference>
<gene>
    <name evidence="1" type="ORF">METZ01_LOCUS205459</name>
</gene>
<sequence length="105" mass="11853">DSEFYGTRFFVDEIRDRLTSMTVEDVNAAIRRHLQAENLGVAIVTRDAEAFRDELLSGEPSGVTYNTEVAQEILAEDVEISGYPLVINSDRVRVKLVDEMFVDVN</sequence>
<proteinExistence type="predicted"/>
<reference evidence="1" key="1">
    <citation type="submission" date="2018-05" db="EMBL/GenBank/DDBJ databases">
        <authorList>
            <person name="Lanie J.A."/>
            <person name="Ng W.-L."/>
            <person name="Kazmierczak K.M."/>
            <person name="Andrzejewski T.M."/>
            <person name="Davidsen T.M."/>
            <person name="Wayne K.J."/>
            <person name="Tettelin H."/>
            <person name="Glass J.I."/>
            <person name="Rusch D."/>
            <person name="Podicherti R."/>
            <person name="Tsui H.-C.T."/>
            <person name="Winkler M.E."/>
        </authorList>
    </citation>
    <scope>NUCLEOTIDE SEQUENCE</scope>
</reference>
<dbReference type="EMBL" id="UINC01045625">
    <property type="protein sequence ID" value="SVB52605.1"/>
    <property type="molecule type" value="Genomic_DNA"/>
</dbReference>
<name>A0A382EQF8_9ZZZZ</name>
<organism evidence="1">
    <name type="scientific">marine metagenome</name>
    <dbReference type="NCBI Taxonomy" id="408172"/>
    <lineage>
        <taxon>unclassified sequences</taxon>
        <taxon>metagenomes</taxon>
        <taxon>ecological metagenomes</taxon>
    </lineage>
</organism>
<evidence type="ECO:0000313" key="1">
    <source>
        <dbReference type="EMBL" id="SVB52605.1"/>
    </source>
</evidence>
<protein>
    <submittedName>
        <fullName evidence="1">Uncharacterized protein</fullName>
    </submittedName>
</protein>
<dbReference type="InterPro" id="IPR011249">
    <property type="entry name" value="Metalloenz_LuxS/M16"/>
</dbReference>
<feature type="non-terminal residue" evidence="1">
    <location>
        <position position="1"/>
    </location>
</feature>
<dbReference type="GO" id="GO:0046872">
    <property type="term" value="F:metal ion binding"/>
    <property type="evidence" value="ECO:0007669"/>
    <property type="project" value="InterPro"/>
</dbReference>
<dbReference type="AlphaFoldDB" id="A0A382EQF8"/>
<dbReference type="SUPFAM" id="SSF63411">
    <property type="entry name" value="LuxS/MPP-like metallohydrolase"/>
    <property type="match status" value="1"/>
</dbReference>